<dbReference type="InterPro" id="IPR047125">
    <property type="entry name" value="DCTN5"/>
</dbReference>
<sequence>MVAVELGELLYKSEYIKTASGNKTIVLNGKTVVMNDCVILGDLANVRVGHHGVVKSHSVIRPPFKTFSKGVAFFPLHIGDHVFIEDDCMVNAAQTGSYVGKSCVTGCWCVLKDSCKILDNAVLSPETVVPPVTVFSGCPGCSHR</sequence>
<dbReference type="PANTHER" id="PTHR46126">
    <property type="entry name" value="DYNACTIN SUBUNIT 5"/>
    <property type="match status" value="1"/>
</dbReference>
<keyword evidence="2" id="KW-1185">Reference proteome</keyword>
<reference evidence="1" key="1">
    <citation type="submission" date="2025-08" db="UniProtKB">
        <authorList>
            <consortium name="Ensembl"/>
        </authorList>
    </citation>
    <scope>IDENTIFICATION</scope>
</reference>
<evidence type="ECO:0000313" key="2">
    <source>
        <dbReference type="Proteomes" id="UP000233040"/>
    </source>
</evidence>
<dbReference type="GeneTree" id="ENSGT00390000015360"/>
<accession>A0A2K5R6U5</accession>
<dbReference type="SUPFAM" id="SSF51161">
    <property type="entry name" value="Trimeric LpxA-like enzymes"/>
    <property type="match status" value="1"/>
</dbReference>
<dbReference type="PANTHER" id="PTHR46126:SF3">
    <property type="entry name" value="DYNACTIN SUBUNIT 5"/>
    <property type="match status" value="1"/>
</dbReference>
<name>A0A2K5R6U5_CEBIM</name>
<protein>
    <recommendedName>
        <fullName evidence="3">Dynactin subunit 5</fullName>
    </recommendedName>
</protein>
<dbReference type="Ensembl" id="ENSCCAT00000041376.1">
    <property type="protein sequence ID" value="ENSCCAP00000023868.1"/>
    <property type="gene ID" value="ENSCCAG00000029720.1"/>
</dbReference>
<organism evidence="1 2">
    <name type="scientific">Cebus imitator</name>
    <name type="common">Panamanian white-faced capuchin</name>
    <name type="synonym">Cebus capucinus imitator</name>
    <dbReference type="NCBI Taxonomy" id="2715852"/>
    <lineage>
        <taxon>Eukaryota</taxon>
        <taxon>Metazoa</taxon>
        <taxon>Chordata</taxon>
        <taxon>Craniata</taxon>
        <taxon>Vertebrata</taxon>
        <taxon>Euteleostomi</taxon>
        <taxon>Mammalia</taxon>
        <taxon>Eutheria</taxon>
        <taxon>Euarchontoglires</taxon>
        <taxon>Primates</taxon>
        <taxon>Haplorrhini</taxon>
        <taxon>Platyrrhini</taxon>
        <taxon>Cebidae</taxon>
        <taxon>Cebinae</taxon>
        <taxon>Cebus</taxon>
    </lineage>
</organism>
<dbReference type="CDD" id="cd03359">
    <property type="entry name" value="LbH_Dynactin_5"/>
    <property type="match status" value="1"/>
</dbReference>
<dbReference type="STRING" id="9516.ENSCCAP00000023868"/>
<dbReference type="InterPro" id="IPR011004">
    <property type="entry name" value="Trimer_LpxA-like_sf"/>
</dbReference>
<dbReference type="AlphaFoldDB" id="A0A2K5R6U5"/>
<dbReference type="Proteomes" id="UP000233040">
    <property type="component" value="Unassembled WGS sequence"/>
</dbReference>
<reference evidence="1" key="2">
    <citation type="submission" date="2025-09" db="UniProtKB">
        <authorList>
            <consortium name="Ensembl"/>
        </authorList>
    </citation>
    <scope>IDENTIFICATION</scope>
</reference>
<proteinExistence type="predicted"/>
<dbReference type="OMA" id="GCFSGEL"/>
<evidence type="ECO:0000313" key="1">
    <source>
        <dbReference type="Ensembl" id="ENSCCAP00000023868.1"/>
    </source>
</evidence>
<evidence type="ECO:0008006" key="3">
    <source>
        <dbReference type="Google" id="ProtNLM"/>
    </source>
</evidence>
<dbReference type="Pfam" id="PF21711">
    <property type="entry name" value="DCTN5"/>
    <property type="match status" value="1"/>
</dbReference>
<dbReference type="GO" id="GO:0005869">
    <property type="term" value="C:dynactin complex"/>
    <property type="evidence" value="ECO:0007669"/>
    <property type="project" value="TreeGrafter"/>
</dbReference>
<dbReference type="Gene3D" id="2.160.10.10">
    <property type="entry name" value="Hexapeptide repeat proteins"/>
    <property type="match status" value="1"/>
</dbReference>